<dbReference type="Proteomes" id="UP000829354">
    <property type="component" value="Chromosome V"/>
</dbReference>
<organism evidence="2 3">
    <name type="scientific">Caenorhabditis briggsae</name>
    <dbReference type="NCBI Taxonomy" id="6238"/>
    <lineage>
        <taxon>Eukaryota</taxon>
        <taxon>Metazoa</taxon>
        <taxon>Ecdysozoa</taxon>
        <taxon>Nematoda</taxon>
        <taxon>Chromadorea</taxon>
        <taxon>Rhabditida</taxon>
        <taxon>Rhabditina</taxon>
        <taxon>Rhabditomorpha</taxon>
        <taxon>Rhabditoidea</taxon>
        <taxon>Rhabditidae</taxon>
        <taxon>Peloderinae</taxon>
        <taxon>Caenorhabditis</taxon>
    </lineage>
</organism>
<keyword evidence="3" id="KW-1185">Reference proteome</keyword>
<dbReference type="PANTHER" id="PTHR21662">
    <property type="entry name" value="RECEPTOR PROTEIN-TYROSINE KINASE"/>
    <property type="match status" value="1"/>
</dbReference>
<dbReference type="EMBL" id="CP092624">
    <property type="protein sequence ID" value="UMM33677.1"/>
    <property type="molecule type" value="Genomic_DNA"/>
</dbReference>
<dbReference type="InterPro" id="IPR053079">
    <property type="entry name" value="SPS2_domain"/>
</dbReference>
<dbReference type="SUPFAM" id="SSF52058">
    <property type="entry name" value="L domain-like"/>
    <property type="match status" value="1"/>
</dbReference>
<accession>A0AAE9JK99</accession>
<name>A0AAE9JK99_CAEBR</name>
<dbReference type="InterPro" id="IPR000494">
    <property type="entry name" value="Rcpt_L-dom"/>
</dbReference>
<protein>
    <recommendedName>
        <fullName evidence="1">Receptor L-domain domain-containing protein</fullName>
    </recommendedName>
</protein>
<reference evidence="2 3" key="1">
    <citation type="submission" date="2022-04" db="EMBL/GenBank/DDBJ databases">
        <title>Chromosome-level reference genomes for two strains of Caenorhabditis briggsae: an improved platform for comparative genomics.</title>
        <authorList>
            <person name="Stevens L."/>
            <person name="Andersen E."/>
        </authorList>
    </citation>
    <scope>NUCLEOTIDE SEQUENCE [LARGE SCALE GENOMIC DNA]</scope>
    <source>
        <strain evidence="2">VX34</strain>
        <tissue evidence="2">Whole-organism</tissue>
    </source>
</reference>
<dbReference type="Pfam" id="PF01030">
    <property type="entry name" value="Recep_L_domain"/>
    <property type="match status" value="1"/>
</dbReference>
<dbReference type="AlphaFoldDB" id="A0AAE9JK99"/>
<evidence type="ECO:0000259" key="1">
    <source>
        <dbReference type="Pfam" id="PF01030"/>
    </source>
</evidence>
<evidence type="ECO:0000313" key="3">
    <source>
        <dbReference type="Proteomes" id="UP000829354"/>
    </source>
</evidence>
<feature type="domain" description="Receptor L-domain" evidence="1">
    <location>
        <begin position="127"/>
        <end position="219"/>
    </location>
</feature>
<proteinExistence type="predicted"/>
<sequence>MWKSLNVVDSNGSFTITENQFMTELGLRNLTRCACSVEVSNNENFVRLNLPTLRYFSSFFGNMSQVEMSILNVSSDFCMDIYEMRNFIANDNLYMKNVGEKFCDDKGMLCSGICKPPNGTWKQMHTDCQIFNGSLTFTAGDENEVKVLRSVIWIFGQLRIINTNLTKVDFLEDLRYITSLETSEAILVENNVDLVEFSIPNLKRVHTNQKTWLNLRENHKNLAKSVINQPNLCLPYADFNGETELHVTEIDGENCGELNNELS</sequence>
<dbReference type="InterPro" id="IPR036941">
    <property type="entry name" value="Rcpt_L-dom_sf"/>
</dbReference>
<evidence type="ECO:0000313" key="2">
    <source>
        <dbReference type="EMBL" id="UMM33677.1"/>
    </source>
</evidence>
<gene>
    <name evidence="2" type="ORF">L5515_007065</name>
</gene>
<dbReference type="Gene3D" id="3.80.20.20">
    <property type="entry name" value="Receptor L-domain"/>
    <property type="match status" value="1"/>
</dbReference>
<dbReference type="PANTHER" id="PTHR21662:SF60">
    <property type="entry name" value="RECEPTOR L-DOMAIN DOMAIN-CONTAINING PROTEIN"/>
    <property type="match status" value="1"/>
</dbReference>